<protein>
    <recommendedName>
        <fullName evidence="2">3-deoxy-D-manno-octulosonate 8-phosphate phosphatase</fullName>
    </recommendedName>
</protein>
<dbReference type="InterPro" id="IPR036412">
    <property type="entry name" value="HAD-like_sf"/>
</dbReference>
<reference evidence="1" key="1">
    <citation type="journal article" date="2014" name="Front. Microbiol.">
        <title>High frequency of phylogenetically diverse reductive dehalogenase-homologous genes in deep subseafloor sedimentary metagenomes.</title>
        <authorList>
            <person name="Kawai M."/>
            <person name="Futagami T."/>
            <person name="Toyoda A."/>
            <person name="Takaki Y."/>
            <person name="Nishi S."/>
            <person name="Hori S."/>
            <person name="Arai W."/>
            <person name="Tsubouchi T."/>
            <person name="Morono Y."/>
            <person name="Uchiyama I."/>
            <person name="Ito T."/>
            <person name="Fujiyama A."/>
            <person name="Inagaki F."/>
            <person name="Takami H."/>
        </authorList>
    </citation>
    <scope>NUCLEOTIDE SEQUENCE</scope>
    <source>
        <strain evidence="1">Expedition CK06-06</strain>
    </source>
</reference>
<name>X0SH18_9ZZZZ</name>
<comment type="caution">
    <text evidence="1">The sequence shown here is derived from an EMBL/GenBank/DDBJ whole genome shotgun (WGS) entry which is preliminary data.</text>
</comment>
<feature type="non-terminal residue" evidence="1">
    <location>
        <position position="34"/>
    </location>
</feature>
<dbReference type="EMBL" id="BARS01002046">
    <property type="protein sequence ID" value="GAF80309.1"/>
    <property type="molecule type" value="Genomic_DNA"/>
</dbReference>
<proteinExistence type="predicted"/>
<gene>
    <name evidence="1" type="ORF">S01H1_03813</name>
</gene>
<evidence type="ECO:0008006" key="2">
    <source>
        <dbReference type="Google" id="ProtNLM"/>
    </source>
</evidence>
<dbReference type="AlphaFoldDB" id="X0SH18"/>
<dbReference type="InterPro" id="IPR023214">
    <property type="entry name" value="HAD_sf"/>
</dbReference>
<accession>X0SH18</accession>
<organism evidence="1">
    <name type="scientific">marine sediment metagenome</name>
    <dbReference type="NCBI Taxonomy" id="412755"/>
    <lineage>
        <taxon>unclassified sequences</taxon>
        <taxon>metagenomes</taxon>
        <taxon>ecological metagenomes</taxon>
    </lineage>
</organism>
<sequence>MKRAKFPVDKAKKIKLLITDVDGVLTDGRIILGS</sequence>
<dbReference type="Gene3D" id="3.40.50.1000">
    <property type="entry name" value="HAD superfamily/HAD-like"/>
    <property type="match status" value="1"/>
</dbReference>
<evidence type="ECO:0000313" key="1">
    <source>
        <dbReference type="EMBL" id="GAF80309.1"/>
    </source>
</evidence>
<dbReference type="SUPFAM" id="SSF56784">
    <property type="entry name" value="HAD-like"/>
    <property type="match status" value="1"/>
</dbReference>